<dbReference type="Proteomes" id="UP000321629">
    <property type="component" value="Unassembled WGS sequence"/>
</dbReference>
<dbReference type="AlphaFoldDB" id="A0A5C7E7U0"/>
<evidence type="ECO:0000256" key="1">
    <source>
        <dbReference type="ARBA" id="ARBA00004370"/>
    </source>
</evidence>
<dbReference type="InterPro" id="IPR004670">
    <property type="entry name" value="NhaA"/>
</dbReference>
<organism evidence="8 9">
    <name type="scientific">Campylobacter volucris</name>
    <dbReference type="NCBI Taxonomy" id="1031542"/>
    <lineage>
        <taxon>Bacteria</taxon>
        <taxon>Pseudomonadati</taxon>
        <taxon>Campylobacterota</taxon>
        <taxon>Epsilonproteobacteria</taxon>
        <taxon>Campylobacterales</taxon>
        <taxon>Campylobacteraceae</taxon>
        <taxon>Campylobacter</taxon>
    </lineage>
</organism>
<keyword evidence="3 6" id="KW-0812">Transmembrane</keyword>
<protein>
    <recommendedName>
        <fullName evidence="7">G-protein coupled receptors family 1 profile domain-containing protein</fullName>
    </recommendedName>
</protein>
<evidence type="ECO:0000256" key="5">
    <source>
        <dbReference type="ARBA" id="ARBA00023136"/>
    </source>
</evidence>
<evidence type="ECO:0000259" key="7">
    <source>
        <dbReference type="PROSITE" id="PS50262"/>
    </source>
</evidence>
<evidence type="ECO:0000313" key="8">
    <source>
        <dbReference type="EMBL" id="TXE90084.1"/>
    </source>
</evidence>
<sequence>MSLPTDNTFTLVILAMLKQRTPSSLKVFLISLAIFDDIWAILIIVIFILMNFILQLFIACEARYFIL</sequence>
<proteinExistence type="predicted"/>
<keyword evidence="4 6" id="KW-1133">Transmembrane helix</keyword>
<dbReference type="GO" id="GO:0006814">
    <property type="term" value="P:sodium ion transport"/>
    <property type="evidence" value="ECO:0007669"/>
    <property type="project" value="InterPro"/>
</dbReference>
<accession>A0A5C7E7U0</accession>
<dbReference type="Pfam" id="PF06965">
    <property type="entry name" value="Na_H_antiport_1"/>
    <property type="match status" value="1"/>
</dbReference>
<keyword evidence="2" id="KW-1003">Cell membrane</keyword>
<keyword evidence="2" id="KW-0997">Cell inner membrane</keyword>
<dbReference type="GO" id="GO:0016020">
    <property type="term" value="C:membrane"/>
    <property type="evidence" value="ECO:0007669"/>
    <property type="project" value="UniProtKB-SubCell"/>
</dbReference>
<comment type="subcellular location">
    <subcellularLocation>
        <location evidence="1">Membrane</location>
    </subcellularLocation>
</comment>
<evidence type="ECO:0000256" key="3">
    <source>
        <dbReference type="ARBA" id="ARBA00022692"/>
    </source>
</evidence>
<comment type="caution">
    <text evidence="8">The sequence shown here is derived from an EMBL/GenBank/DDBJ whole genome shotgun (WGS) entry which is preliminary data.</text>
</comment>
<name>A0A5C7E7U0_9BACT</name>
<reference evidence="8 9" key="1">
    <citation type="submission" date="2019-07" db="EMBL/GenBank/DDBJ databases">
        <title>Rapid identification of Enteric Bacteria from Whole Genome Sequences (WGS) using Average Nucleotide Identity (ANI).</title>
        <authorList>
            <person name="Lane C."/>
        </authorList>
    </citation>
    <scope>NUCLEOTIDE SEQUENCE [LARGE SCALE GENOMIC DNA]</scope>
    <source>
        <strain evidence="8 9">2016D-0084</strain>
    </source>
</reference>
<dbReference type="PROSITE" id="PS50262">
    <property type="entry name" value="G_PROTEIN_RECEP_F1_2"/>
    <property type="match status" value="1"/>
</dbReference>
<evidence type="ECO:0000256" key="6">
    <source>
        <dbReference type="SAM" id="Phobius"/>
    </source>
</evidence>
<dbReference type="GO" id="GO:0006885">
    <property type="term" value="P:regulation of pH"/>
    <property type="evidence" value="ECO:0007669"/>
    <property type="project" value="InterPro"/>
</dbReference>
<dbReference type="InterPro" id="IPR023171">
    <property type="entry name" value="Na/H_antiporter_dom_sf"/>
</dbReference>
<keyword evidence="5 6" id="KW-0472">Membrane</keyword>
<feature type="domain" description="G-protein coupled receptors family 1 profile" evidence="7">
    <location>
        <begin position="6"/>
        <end position="67"/>
    </location>
</feature>
<evidence type="ECO:0000313" key="9">
    <source>
        <dbReference type="Proteomes" id="UP000321629"/>
    </source>
</evidence>
<gene>
    <name evidence="8" type="ORF">FPD38_00165</name>
</gene>
<dbReference type="InterPro" id="IPR017452">
    <property type="entry name" value="GPCR_Rhodpsn_7TM"/>
</dbReference>
<dbReference type="Gene3D" id="1.20.1530.10">
    <property type="entry name" value="Na+/H+ antiporter like domain"/>
    <property type="match status" value="1"/>
</dbReference>
<dbReference type="EMBL" id="VOWJ01000002">
    <property type="protein sequence ID" value="TXE90084.1"/>
    <property type="molecule type" value="Genomic_DNA"/>
</dbReference>
<feature type="transmembrane region" description="Helical" evidence="6">
    <location>
        <begin position="38"/>
        <end position="60"/>
    </location>
</feature>
<evidence type="ECO:0000256" key="4">
    <source>
        <dbReference type="ARBA" id="ARBA00022989"/>
    </source>
</evidence>
<dbReference type="RefSeq" id="WP_147554809.1">
    <property type="nucleotide sequence ID" value="NZ_VOWJ01000002.1"/>
</dbReference>
<evidence type="ECO:0000256" key="2">
    <source>
        <dbReference type="ARBA" id="ARBA00022519"/>
    </source>
</evidence>